<dbReference type="Pfam" id="PF00205">
    <property type="entry name" value="TPP_enzyme_M"/>
    <property type="match status" value="1"/>
</dbReference>
<dbReference type="InterPro" id="IPR029035">
    <property type="entry name" value="DHS-like_NAD/FAD-binding_dom"/>
</dbReference>
<gene>
    <name evidence="7" type="ORF">BABA_09961</name>
</gene>
<dbReference type="GO" id="GO:0030976">
    <property type="term" value="F:thiamine pyrophosphate binding"/>
    <property type="evidence" value="ECO:0007669"/>
    <property type="project" value="InterPro"/>
</dbReference>
<dbReference type="InterPro" id="IPR000399">
    <property type="entry name" value="TPP-bd_CS"/>
</dbReference>
<feature type="domain" description="Thiamine pyrophosphate enzyme central" evidence="4">
    <location>
        <begin position="192"/>
        <end position="322"/>
    </location>
</feature>
<dbReference type="EMBL" id="AJLS01000056">
    <property type="protein sequence ID" value="EKN69376.1"/>
    <property type="molecule type" value="Genomic_DNA"/>
</dbReference>
<dbReference type="SUPFAM" id="SSF52467">
    <property type="entry name" value="DHS-like NAD/FAD-binding domain"/>
    <property type="match status" value="1"/>
</dbReference>
<dbReference type="Pfam" id="PF02775">
    <property type="entry name" value="TPP_enzyme_C"/>
    <property type="match status" value="1"/>
</dbReference>
<sequence>MEAEMKASDLVVSCLENEGVEFVFGIIGKEVIDLGDSLSASEKITYIPVRHEQGASFMADVYGRISGRPGVCLATLGPGATNLVTGIACANLDHSPVIAITGQKALKDQHKNSHQYINIKEVYKPVTKWAIQIKDANTIPEIIRKSFRLAFEEKPGAVVIELPEDIAVENVTTEPLAVSSLPKSVPVAESLKIAAQVLNQSKRPFIIVGNEVIRQDAVLEVLSLIDQLGSPVATSFMAKGILSKDHPQNYYTFGFMEKDYVLRGFEEADLLIVIGFDLVEKLPSEWNMKKVPVIHISATAADVDEYYPVQAELVGNLKETMPLLIPTLKPWQPIGGLKRRIQESYSIIEKASDDSALTIEKILHVLEKVQTDEMVLISDVGSHKVAIARTYQPKHAKQLIISNGFASMGISIPGAIGAKLAAPEKIVICITGDGGALMAFAELETAKRLGLSFVIILLNDSMLKLEVDTMKKKFGDSYGVTFTNPDFVQLAESFGARGMRATNVEEFERMVTEAMNAKNEIVLIDTIMQLR</sequence>
<dbReference type="NCBIfam" id="NF006187">
    <property type="entry name" value="PRK08322.1"/>
    <property type="match status" value="1"/>
</dbReference>
<dbReference type="STRING" id="1117379.BABA_09961"/>
<dbReference type="Pfam" id="PF02776">
    <property type="entry name" value="TPP_enzyme_N"/>
    <property type="match status" value="1"/>
</dbReference>
<dbReference type="Gene3D" id="3.40.50.970">
    <property type="match status" value="2"/>
</dbReference>
<evidence type="ECO:0000259" key="6">
    <source>
        <dbReference type="Pfam" id="PF02776"/>
    </source>
</evidence>
<dbReference type="GO" id="GO:0009099">
    <property type="term" value="P:L-valine biosynthetic process"/>
    <property type="evidence" value="ECO:0007669"/>
    <property type="project" value="TreeGrafter"/>
</dbReference>
<keyword evidence="2 3" id="KW-0786">Thiamine pyrophosphate</keyword>
<dbReference type="GO" id="GO:0003984">
    <property type="term" value="F:acetolactate synthase activity"/>
    <property type="evidence" value="ECO:0007669"/>
    <property type="project" value="TreeGrafter"/>
</dbReference>
<dbReference type="GO" id="GO:0009097">
    <property type="term" value="P:isoleucine biosynthetic process"/>
    <property type="evidence" value="ECO:0007669"/>
    <property type="project" value="TreeGrafter"/>
</dbReference>
<dbReference type="PROSITE" id="PS00187">
    <property type="entry name" value="TPP_ENZYMES"/>
    <property type="match status" value="1"/>
</dbReference>
<keyword evidence="8" id="KW-1185">Reference proteome</keyword>
<feature type="domain" description="Thiamine pyrophosphate enzyme N-terminal TPP-binding" evidence="6">
    <location>
        <begin position="5"/>
        <end position="120"/>
    </location>
</feature>
<evidence type="ECO:0000256" key="1">
    <source>
        <dbReference type="ARBA" id="ARBA00007812"/>
    </source>
</evidence>
<dbReference type="SUPFAM" id="SSF52518">
    <property type="entry name" value="Thiamin diphosphate-binding fold (THDP-binding)"/>
    <property type="match status" value="2"/>
</dbReference>
<dbReference type="FunFam" id="3.40.50.970:FF:000007">
    <property type="entry name" value="Acetolactate synthase"/>
    <property type="match status" value="1"/>
</dbReference>
<dbReference type="eggNOG" id="COG0028">
    <property type="taxonomic scope" value="Bacteria"/>
</dbReference>
<evidence type="ECO:0000313" key="7">
    <source>
        <dbReference type="EMBL" id="EKN69376.1"/>
    </source>
</evidence>
<evidence type="ECO:0000313" key="8">
    <source>
        <dbReference type="Proteomes" id="UP000006316"/>
    </source>
</evidence>
<feature type="domain" description="Thiamine pyrophosphate enzyme TPP-binding" evidence="5">
    <location>
        <begin position="379"/>
        <end position="525"/>
    </location>
</feature>
<dbReference type="InterPro" id="IPR029061">
    <property type="entry name" value="THDP-binding"/>
</dbReference>
<comment type="caution">
    <text evidence="7">The sequence shown here is derived from an EMBL/GenBank/DDBJ whole genome shotgun (WGS) entry which is preliminary data.</text>
</comment>
<dbReference type="InterPro" id="IPR012000">
    <property type="entry name" value="Thiamin_PyroP_enz_cen_dom"/>
</dbReference>
<dbReference type="PATRIC" id="fig|1117379.3.peg.2080"/>
<dbReference type="PANTHER" id="PTHR18968">
    <property type="entry name" value="THIAMINE PYROPHOSPHATE ENZYMES"/>
    <property type="match status" value="1"/>
</dbReference>
<dbReference type="InterPro" id="IPR045229">
    <property type="entry name" value="TPP_enz"/>
</dbReference>
<dbReference type="GO" id="GO:0050660">
    <property type="term" value="F:flavin adenine dinucleotide binding"/>
    <property type="evidence" value="ECO:0007669"/>
    <property type="project" value="TreeGrafter"/>
</dbReference>
<dbReference type="GO" id="GO:0005948">
    <property type="term" value="C:acetolactate synthase complex"/>
    <property type="evidence" value="ECO:0007669"/>
    <property type="project" value="TreeGrafter"/>
</dbReference>
<evidence type="ECO:0000259" key="5">
    <source>
        <dbReference type="Pfam" id="PF02775"/>
    </source>
</evidence>
<dbReference type="GO" id="GO:0000287">
    <property type="term" value="F:magnesium ion binding"/>
    <property type="evidence" value="ECO:0007669"/>
    <property type="project" value="InterPro"/>
</dbReference>
<comment type="similarity">
    <text evidence="1 3">Belongs to the TPP enzyme family.</text>
</comment>
<dbReference type="Proteomes" id="UP000006316">
    <property type="component" value="Unassembled WGS sequence"/>
</dbReference>
<dbReference type="PANTHER" id="PTHR18968:SF129">
    <property type="entry name" value="ACETOLACTATE SYNTHASE"/>
    <property type="match status" value="1"/>
</dbReference>
<dbReference type="Gene3D" id="3.40.50.1220">
    <property type="entry name" value="TPP-binding domain"/>
    <property type="match status" value="1"/>
</dbReference>
<accession>K6E7T7</accession>
<evidence type="ECO:0000259" key="4">
    <source>
        <dbReference type="Pfam" id="PF00205"/>
    </source>
</evidence>
<evidence type="ECO:0000256" key="2">
    <source>
        <dbReference type="ARBA" id="ARBA00023052"/>
    </source>
</evidence>
<organism evidence="7 8">
    <name type="scientific">Neobacillus bataviensis LMG 21833</name>
    <dbReference type="NCBI Taxonomy" id="1117379"/>
    <lineage>
        <taxon>Bacteria</taxon>
        <taxon>Bacillati</taxon>
        <taxon>Bacillota</taxon>
        <taxon>Bacilli</taxon>
        <taxon>Bacillales</taxon>
        <taxon>Bacillaceae</taxon>
        <taxon>Neobacillus</taxon>
    </lineage>
</organism>
<dbReference type="AlphaFoldDB" id="K6E7T7"/>
<evidence type="ECO:0000256" key="3">
    <source>
        <dbReference type="RuleBase" id="RU362132"/>
    </source>
</evidence>
<dbReference type="InterPro" id="IPR012001">
    <property type="entry name" value="Thiamin_PyroP_enz_TPP-bd_dom"/>
</dbReference>
<reference evidence="7 8" key="1">
    <citation type="journal article" date="2012" name="Front. Microbiol.">
        <title>Redundancy and modularity in membrane-associated dissimilatory nitrate reduction in Bacillus.</title>
        <authorList>
            <person name="Heylen K."/>
            <person name="Keltjens J."/>
        </authorList>
    </citation>
    <scope>NUCLEOTIDE SEQUENCE [LARGE SCALE GENOMIC DNA]</scope>
    <source>
        <strain evidence="8">LMG 21833T</strain>
    </source>
</reference>
<dbReference type="InterPro" id="IPR011766">
    <property type="entry name" value="TPP_enzyme_TPP-bd"/>
</dbReference>
<dbReference type="CDD" id="cd07035">
    <property type="entry name" value="TPP_PYR_POX_like"/>
    <property type="match status" value="1"/>
</dbReference>
<proteinExistence type="inferred from homology"/>
<protein>
    <submittedName>
        <fullName evidence="7">Acetolactate synthase</fullName>
    </submittedName>
</protein>
<name>K6E7T7_9BACI</name>